<dbReference type="PROSITE" id="PS00018">
    <property type="entry name" value="EF_HAND_1"/>
    <property type="match status" value="1"/>
</dbReference>
<keyword evidence="3" id="KW-1185">Reference proteome</keyword>
<evidence type="ECO:0000256" key="1">
    <source>
        <dbReference type="SAM" id="SignalP"/>
    </source>
</evidence>
<evidence type="ECO:0000313" key="3">
    <source>
        <dbReference type="Proteomes" id="UP001319827"/>
    </source>
</evidence>
<dbReference type="Gene3D" id="1.10.238.10">
    <property type="entry name" value="EF-hand"/>
    <property type="match status" value="1"/>
</dbReference>
<keyword evidence="1" id="KW-0732">Signal</keyword>
<accession>A0ABN6DYF4</accession>
<protein>
    <recommendedName>
        <fullName evidence="4">EF-hand domain-containing protein</fullName>
    </recommendedName>
</protein>
<reference evidence="2 3" key="2">
    <citation type="journal article" date="2021" name="Int. J. Syst. Evol. Microbiol.">
        <title>Isolation and Polyphasic Characterization of Desulfuromonas versatilis sp. Nov., an Electrogenic Bacteria Capable of Versatile Metabolism Isolated from a Graphene Oxide-Reducing Enrichment Culture.</title>
        <authorList>
            <person name="Xie L."/>
            <person name="Yoshida N."/>
            <person name="Ishii S."/>
            <person name="Meng L."/>
        </authorList>
    </citation>
    <scope>NUCLEOTIDE SEQUENCE [LARGE SCALE GENOMIC DNA]</scope>
    <source>
        <strain evidence="2 3">NIT-T3</strain>
    </source>
</reference>
<dbReference type="Proteomes" id="UP001319827">
    <property type="component" value="Chromosome"/>
</dbReference>
<dbReference type="RefSeq" id="WP_221251653.1">
    <property type="nucleotide sequence ID" value="NZ_AP024355.1"/>
</dbReference>
<dbReference type="InterPro" id="IPR018247">
    <property type="entry name" value="EF_Hand_1_Ca_BS"/>
</dbReference>
<proteinExistence type="predicted"/>
<evidence type="ECO:0008006" key="4">
    <source>
        <dbReference type="Google" id="ProtNLM"/>
    </source>
</evidence>
<gene>
    <name evidence="2" type="ORF">DESUT3_13030</name>
</gene>
<sequence>MKSFTRNLCLSLVSVAILGGTALASPANLPDFDQVSKDNDRVISKHEAVQANIPAEFFLRADQNHDGVLQKEEYDKLKAEKAPETAAK</sequence>
<evidence type="ECO:0000313" key="2">
    <source>
        <dbReference type="EMBL" id="BCR04234.1"/>
    </source>
</evidence>
<dbReference type="EMBL" id="AP024355">
    <property type="protein sequence ID" value="BCR04234.1"/>
    <property type="molecule type" value="Genomic_DNA"/>
</dbReference>
<feature type="chain" id="PRO_5047238406" description="EF-hand domain-containing protein" evidence="1">
    <location>
        <begin position="25"/>
        <end position="88"/>
    </location>
</feature>
<name>A0ABN6DYF4_9BACT</name>
<organism evidence="2 3">
    <name type="scientific">Desulfuromonas versatilis</name>
    <dbReference type="NCBI Taxonomy" id="2802975"/>
    <lineage>
        <taxon>Bacteria</taxon>
        <taxon>Pseudomonadati</taxon>
        <taxon>Thermodesulfobacteriota</taxon>
        <taxon>Desulfuromonadia</taxon>
        <taxon>Desulfuromonadales</taxon>
        <taxon>Desulfuromonadaceae</taxon>
        <taxon>Desulfuromonas</taxon>
    </lineage>
</organism>
<feature type="signal peptide" evidence="1">
    <location>
        <begin position="1"/>
        <end position="24"/>
    </location>
</feature>
<reference evidence="2 3" key="1">
    <citation type="journal article" date="2016" name="C (Basel)">
        <title>Selective Growth of and Electricity Production by Marine Exoelectrogenic Bacteria in Self-Aggregated Hydrogel of Microbially Reduced Graphene Oxide.</title>
        <authorList>
            <person name="Yoshida N."/>
            <person name="Goto Y."/>
            <person name="Miyata Y."/>
        </authorList>
    </citation>
    <scope>NUCLEOTIDE SEQUENCE [LARGE SCALE GENOMIC DNA]</scope>
    <source>
        <strain evidence="2 3">NIT-T3</strain>
    </source>
</reference>